<feature type="domain" description="Pyrroline-5-carboxylate reductase catalytic N-terminal" evidence="14">
    <location>
        <begin position="19"/>
        <end position="113"/>
    </location>
</feature>
<evidence type="ECO:0000256" key="8">
    <source>
        <dbReference type="ARBA" id="ARBA00050547"/>
    </source>
</evidence>
<dbReference type="Proteomes" id="UP000535589">
    <property type="component" value="Unassembled WGS sequence"/>
</dbReference>
<dbReference type="GO" id="GO:0055129">
    <property type="term" value="P:L-proline biosynthetic process"/>
    <property type="evidence" value="ECO:0007669"/>
    <property type="project" value="UniProtKB-UniRule"/>
</dbReference>
<feature type="binding site" evidence="12">
    <location>
        <begin position="84"/>
        <end position="87"/>
    </location>
    <ligand>
        <name>NADP(+)</name>
        <dbReference type="ChEBI" id="CHEBI:58349"/>
    </ligand>
</feature>
<evidence type="ECO:0000256" key="6">
    <source>
        <dbReference type="ARBA" id="ARBA00022857"/>
    </source>
</evidence>
<proteinExistence type="inferred from homology"/>
<dbReference type="Pfam" id="PF14748">
    <property type="entry name" value="P5CR_dimer"/>
    <property type="match status" value="1"/>
</dbReference>
<feature type="domain" description="Pyrroline-5-carboxylate reductase dimerisation" evidence="15">
    <location>
        <begin position="177"/>
        <end position="282"/>
    </location>
</feature>
<comment type="function">
    <text evidence="10">Catalyzes the reduction of 1-pyrroline-5-carboxylate (PCA) to L-proline.</text>
</comment>
<dbReference type="GO" id="GO:0005737">
    <property type="term" value="C:cytoplasm"/>
    <property type="evidence" value="ECO:0007669"/>
    <property type="project" value="UniProtKB-SubCell"/>
</dbReference>
<accession>A0A7X8TQ47</accession>
<dbReference type="SUPFAM" id="SSF51735">
    <property type="entry name" value="NAD(P)-binding Rossmann-fold domains"/>
    <property type="match status" value="1"/>
</dbReference>
<feature type="binding site" evidence="12">
    <location>
        <position position="71"/>
    </location>
    <ligand>
        <name>NADPH</name>
        <dbReference type="ChEBI" id="CHEBI:57783"/>
    </ligand>
</feature>
<evidence type="ECO:0000256" key="12">
    <source>
        <dbReference type="PIRSR" id="PIRSR000193-1"/>
    </source>
</evidence>
<evidence type="ECO:0000256" key="1">
    <source>
        <dbReference type="ARBA" id="ARBA00005205"/>
    </source>
</evidence>
<keyword evidence="17" id="KW-1185">Reference proteome</keyword>
<dbReference type="Gene3D" id="1.10.3730.10">
    <property type="entry name" value="ProC C-terminal domain-like"/>
    <property type="match status" value="1"/>
</dbReference>
<dbReference type="InterPro" id="IPR053790">
    <property type="entry name" value="P5CR-like_CS"/>
</dbReference>
<dbReference type="InterPro" id="IPR008927">
    <property type="entry name" value="6-PGluconate_DH-like_C_sf"/>
</dbReference>
<dbReference type="PANTHER" id="PTHR11645">
    <property type="entry name" value="PYRROLINE-5-CARBOXYLATE REDUCTASE"/>
    <property type="match status" value="1"/>
</dbReference>
<dbReference type="InterPro" id="IPR036291">
    <property type="entry name" value="NAD(P)-bd_dom_sf"/>
</dbReference>
<sequence length="286" mass="30362">MPDGRTVVNKGIQRMEQKTIAFIGAGNMARSIIAGLVASGYPAALITATDPNDAQREQLAQQYGVNTTADNVTAATDADVVVLAVKPQLMETVTKEFQTIDCSGKLIISIAAGISAARLDEMFAQPLNLVRVMPNTPALLGFGMSGLYAASHVSDANKTFAQNLLEAIGKVCWVEHEAGINNVIAAAGSAPAYFFLFMEAMQAEAMAQGFDKATARLLVEQSALGAAQMVIGNPEIELGTLREQVTSKGGTTAEALRTFNEHHLSEIVARAMQAAVTRAEEMEKLF</sequence>
<dbReference type="NCBIfam" id="TIGR00112">
    <property type="entry name" value="proC"/>
    <property type="match status" value="1"/>
</dbReference>
<keyword evidence="4 10" id="KW-0028">Amino-acid biosynthesis</keyword>
<keyword evidence="7 10" id="KW-0560">Oxidoreductase</keyword>
<keyword evidence="6 10" id="KW-0521">NADP</keyword>
<dbReference type="HAMAP" id="MF_01925">
    <property type="entry name" value="P5C_reductase"/>
    <property type="match status" value="1"/>
</dbReference>
<comment type="catalytic activity">
    <reaction evidence="9 10 13">
        <text>L-proline + NADP(+) = (S)-1-pyrroline-5-carboxylate + NADPH + 2 H(+)</text>
        <dbReference type="Rhea" id="RHEA:14109"/>
        <dbReference type="ChEBI" id="CHEBI:15378"/>
        <dbReference type="ChEBI" id="CHEBI:17388"/>
        <dbReference type="ChEBI" id="CHEBI:57783"/>
        <dbReference type="ChEBI" id="CHEBI:58349"/>
        <dbReference type="ChEBI" id="CHEBI:60039"/>
        <dbReference type="EC" id="1.5.1.2"/>
    </reaction>
</comment>
<dbReference type="FunFam" id="1.10.3730.10:FF:000001">
    <property type="entry name" value="Pyrroline-5-carboxylate reductase"/>
    <property type="match status" value="1"/>
</dbReference>
<dbReference type="RefSeq" id="WP_168835975.1">
    <property type="nucleotide sequence ID" value="NZ_JABAIK010000006.1"/>
</dbReference>
<dbReference type="GO" id="GO:0004735">
    <property type="term" value="F:pyrroline-5-carboxylate reductase activity"/>
    <property type="evidence" value="ECO:0007669"/>
    <property type="project" value="UniProtKB-UniRule"/>
</dbReference>
<gene>
    <name evidence="10" type="primary">proC</name>
    <name evidence="16" type="ORF">HGP28_08210</name>
</gene>
<dbReference type="PANTHER" id="PTHR11645:SF0">
    <property type="entry name" value="PYRROLINE-5-CARBOXYLATE REDUCTASE 3"/>
    <property type="match status" value="1"/>
</dbReference>
<dbReference type="Pfam" id="PF03807">
    <property type="entry name" value="F420_oxidored"/>
    <property type="match status" value="1"/>
</dbReference>
<reference evidence="16 17" key="1">
    <citation type="submission" date="2020-04" db="EMBL/GenBank/DDBJ databases">
        <title>Vibrio sp. SM6, a novel species isolated from seawater.</title>
        <authorList>
            <person name="Wang X."/>
        </authorList>
    </citation>
    <scope>NUCLEOTIDE SEQUENCE [LARGE SCALE GENOMIC DNA]</scope>
    <source>
        <strain evidence="16 17">SM6</strain>
    </source>
</reference>
<dbReference type="AlphaFoldDB" id="A0A7X8TQ47"/>
<dbReference type="InterPro" id="IPR000304">
    <property type="entry name" value="Pyrroline-COOH_reductase"/>
</dbReference>
<evidence type="ECO:0000256" key="3">
    <source>
        <dbReference type="ARBA" id="ARBA00022490"/>
    </source>
</evidence>
<name>A0A7X8TQ47_9VIBR</name>
<dbReference type="UniPathway" id="UPA00098">
    <property type="reaction ID" value="UER00361"/>
</dbReference>
<evidence type="ECO:0000256" key="7">
    <source>
        <dbReference type="ARBA" id="ARBA00023002"/>
    </source>
</evidence>
<evidence type="ECO:0000256" key="10">
    <source>
        <dbReference type="HAMAP-Rule" id="MF_01925"/>
    </source>
</evidence>
<evidence type="ECO:0000256" key="2">
    <source>
        <dbReference type="ARBA" id="ARBA00005525"/>
    </source>
</evidence>
<comment type="pathway">
    <text evidence="1 10 13">Amino-acid biosynthesis; L-proline biosynthesis; L-proline from L-glutamate 5-semialdehyde: step 1/1.</text>
</comment>
<comment type="subcellular location">
    <subcellularLocation>
        <location evidence="10">Cytoplasm</location>
    </subcellularLocation>
</comment>
<evidence type="ECO:0000259" key="15">
    <source>
        <dbReference type="Pfam" id="PF14748"/>
    </source>
</evidence>
<dbReference type="PIRSF" id="PIRSF000193">
    <property type="entry name" value="Pyrrol-5-carb_rd"/>
    <property type="match status" value="1"/>
</dbReference>
<dbReference type="SUPFAM" id="SSF48179">
    <property type="entry name" value="6-phosphogluconate dehydrogenase C-terminal domain-like"/>
    <property type="match status" value="1"/>
</dbReference>
<evidence type="ECO:0000256" key="11">
    <source>
        <dbReference type="NCBIfam" id="TIGR00112"/>
    </source>
</evidence>
<dbReference type="EC" id="1.5.1.2" evidence="10 11"/>
<dbReference type="EMBL" id="JABAIK010000006">
    <property type="protein sequence ID" value="NLS12882.1"/>
    <property type="molecule type" value="Genomic_DNA"/>
</dbReference>
<comment type="similarity">
    <text evidence="2 10 13">Belongs to the pyrroline-5-carboxylate reductase family.</text>
</comment>
<keyword evidence="3 10" id="KW-0963">Cytoplasm</keyword>
<dbReference type="InterPro" id="IPR028939">
    <property type="entry name" value="P5C_Rdtase_cat_N"/>
</dbReference>
<evidence type="ECO:0000256" key="13">
    <source>
        <dbReference type="RuleBase" id="RU003903"/>
    </source>
</evidence>
<evidence type="ECO:0000313" key="16">
    <source>
        <dbReference type="EMBL" id="NLS12882.1"/>
    </source>
</evidence>
<dbReference type="FunFam" id="3.40.50.720:FF:000105">
    <property type="entry name" value="Pyrroline-5-carboxylate reductase"/>
    <property type="match status" value="1"/>
</dbReference>
<evidence type="ECO:0000313" key="17">
    <source>
        <dbReference type="Proteomes" id="UP000535589"/>
    </source>
</evidence>
<dbReference type="PROSITE" id="PS00521">
    <property type="entry name" value="P5CR"/>
    <property type="match status" value="1"/>
</dbReference>
<comment type="catalytic activity">
    <reaction evidence="8 10">
        <text>L-proline + NAD(+) = (S)-1-pyrroline-5-carboxylate + NADH + 2 H(+)</text>
        <dbReference type="Rhea" id="RHEA:14105"/>
        <dbReference type="ChEBI" id="CHEBI:15378"/>
        <dbReference type="ChEBI" id="CHEBI:17388"/>
        <dbReference type="ChEBI" id="CHEBI:57540"/>
        <dbReference type="ChEBI" id="CHEBI:57945"/>
        <dbReference type="ChEBI" id="CHEBI:60039"/>
        <dbReference type="EC" id="1.5.1.2"/>
    </reaction>
</comment>
<dbReference type="Gene3D" id="3.40.50.720">
    <property type="entry name" value="NAD(P)-binding Rossmann-like Domain"/>
    <property type="match status" value="1"/>
</dbReference>
<evidence type="ECO:0000256" key="4">
    <source>
        <dbReference type="ARBA" id="ARBA00022605"/>
    </source>
</evidence>
<protein>
    <recommendedName>
        <fullName evidence="10 11">Pyrroline-5-carboxylate reductase</fullName>
        <shortName evidence="10">P5C reductase</shortName>
        <shortName evidence="10">P5CR</shortName>
        <ecNumber evidence="10 11">1.5.1.2</ecNumber>
    </recommendedName>
    <alternativeName>
        <fullName evidence="10">PCA reductase</fullName>
    </alternativeName>
</protein>
<evidence type="ECO:0000256" key="9">
    <source>
        <dbReference type="ARBA" id="ARBA00052690"/>
    </source>
</evidence>
<dbReference type="InterPro" id="IPR029036">
    <property type="entry name" value="P5CR_dimer"/>
</dbReference>
<evidence type="ECO:0000259" key="14">
    <source>
        <dbReference type="Pfam" id="PF03807"/>
    </source>
</evidence>
<organism evidence="16 17">
    <name type="scientific">Vibrio agarilyticus</name>
    <dbReference type="NCBI Taxonomy" id="2726741"/>
    <lineage>
        <taxon>Bacteria</taxon>
        <taxon>Pseudomonadati</taxon>
        <taxon>Pseudomonadota</taxon>
        <taxon>Gammaproteobacteria</taxon>
        <taxon>Vibrionales</taxon>
        <taxon>Vibrionaceae</taxon>
        <taxon>Vibrio</taxon>
    </lineage>
</organism>
<evidence type="ECO:0000256" key="5">
    <source>
        <dbReference type="ARBA" id="ARBA00022650"/>
    </source>
</evidence>
<keyword evidence="5 10" id="KW-0641">Proline biosynthesis</keyword>
<comment type="caution">
    <text evidence="16">The sequence shown here is derived from an EMBL/GenBank/DDBJ whole genome shotgun (WGS) entry which is preliminary data.</text>
</comment>
<feature type="binding site" evidence="12">
    <location>
        <begin position="23"/>
        <end position="28"/>
    </location>
    <ligand>
        <name>NADP(+)</name>
        <dbReference type="ChEBI" id="CHEBI:58349"/>
    </ligand>
</feature>